<keyword evidence="1" id="KW-0812">Transmembrane</keyword>
<comment type="caution">
    <text evidence="2">The sequence shown here is derived from an EMBL/GenBank/DDBJ whole genome shotgun (WGS) entry which is preliminary data.</text>
</comment>
<reference evidence="3" key="1">
    <citation type="submission" date="2017-03" db="EMBL/GenBank/DDBJ databases">
        <title>Genomes of endolithic fungi from Antarctica.</title>
        <authorList>
            <person name="Coleine C."/>
            <person name="Masonjones S."/>
            <person name="Stajich J.E."/>
        </authorList>
    </citation>
    <scope>NUCLEOTIDE SEQUENCE [LARGE SCALE GENOMIC DNA]</scope>
    <source>
        <strain evidence="3">CCFEE 5527</strain>
    </source>
</reference>
<dbReference type="Proteomes" id="UP000192596">
    <property type="component" value="Unassembled WGS sequence"/>
</dbReference>
<feature type="transmembrane region" description="Helical" evidence="1">
    <location>
        <begin position="128"/>
        <end position="149"/>
    </location>
</feature>
<dbReference type="AlphaFoldDB" id="A0A1V8SWL1"/>
<evidence type="ECO:0000313" key="2">
    <source>
        <dbReference type="EMBL" id="OQO03450.1"/>
    </source>
</evidence>
<dbReference type="Pfam" id="PF16015">
    <property type="entry name" value="Promethin"/>
    <property type="match status" value="1"/>
</dbReference>
<dbReference type="STRING" id="1507870.A0A1V8SWL1"/>
<keyword evidence="3" id="KW-1185">Reference proteome</keyword>
<keyword evidence="1" id="KW-0472">Membrane</keyword>
<dbReference type="InParanoid" id="A0A1V8SWL1"/>
<dbReference type="OrthoDB" id="3928876at2759"/>
<dbReference type="EMBL" id="NAJO01000024">
    <property type="protein sequence ID" value="OQO03450.1"/>
    <property type="molecule type" value="Genomic_DNA"/>
</dbReference>
<evidence type="ECO:0000313" key="3">
    <source>
        <dbReference type="Proteomes" id="UP000192596"/>
    </source>
</evidence>
<protein>
    <submittedName>
        <fullName evidence="2">Uncharacterized protein</fullName>
    </submittedName>
</protein>
<sequence>MAEQLQGATKGVQGQVEGVTKGVLGKIEGGGNWVAAKGKAILDRFFPPEQRAAFLAKLQAFMLKNPKLSAFLGMNFAITGVPLFLFVLFSLTVFIFALLVGLVVGLLGAVAFTLVMVGTALVVVLPTLFFTTFAATFLFLWGLGGYYILKWANGGGSDDKKSDDKPAGPTIGDRLNGFTGGRLTGFMDSAKAQQATGDIKGYGDQFTPAKANGNVPGVGSTVNSAHGGVSKLTSATGTDAVANTTGAVKGGVSGVTGLG</sequence>
<accession>A0A1V8SWL1</accession>
<organism evidence="2 3">
    <name type="scientific">Cryoendolithus antarcticus</name>
    <dbReference type="NCBI Taxonomy" id="1507870"/>
    <lineage>
        <taxon>Eukaryota</taxon>
        <taxon>Fungi</taxon>
        <taxon>Dikarya</taxon>
        <taxon>Ascomycota</taxon>
        <taxon>Pezizomycotina</taxon>
        <taxon>Dothideomycetes</taxon>
        <taxon>Dothideomycetidae</taxon>
        <taxon>Cladosporiales</taxon>
        <taxon>Cladosporiaceae</taxon>
        <taxon>Cryoendolithus</taxon>
    </lineage>
</organism>
<proteinExistence type="predicted"/>
<feature type="transmembrane region" description="Helical" evidence="1">
    <location>
        <begin position="96"/>
        <end position="122"/>
    </location>
</feature>
<keyword evidence="1" id="KW-1133">Transmembrane helix</keyword>
<feature type="transmembrane region" description="Helical" evidence="1">
    <location>
        <begin position="68"/>
        <end position="89"/>
    </location>
</feature>
<name>A0A1V8SWL1_9PEZI</name>
<evidence type="ECO:0000256" key="1">
    <source>
        <dbReference type="SAM" id="Phobius"/>
    </source>
</evidence>
<gene>
    <name evidence="2" type="ORF">B0A48_10114</name>
</gene>